<feature type="domain" description="Peptidase S26" evidence="9">
    <location>
        <begin position="26"/>
        <end position="89"/>
    </location>
</feature>
<dbReference type="GO" id="GO:0042720">
    <property type="term" value="C:mitochondrial inner membrane peptidase complex"/>
    <property type="evidence" value="ECO:0007669"/>
    <property type="project" value="TreeGrafter"/>
</dbReference>
<dbReference type="Proteomes" id="UP000887577">
    <property type="component" value="Unplaced"/>
</dbReference>
<protein>
    <submittedName>
        <fullName evidence="11">Peptidase S26 domain-containing protein</fullName>
    </submittedName>
</protein>
<sequence>MAQNGSWYKYIRNKVIFRFAYLYSGCVVINKYVGNVIFLTGDSMQPTIYDGDIVFTRSYNPRKHEINKNDIVCVKSPTDAGILLCKRVALVEHEYDNISFNNIRPSARIAAGHCFLLGDNLEASSDSRAFGPIPMGLIYSRVLFRVWPPNRIGFIEKY</sequence>
<feature type="domain" description="Peptidase S26" evidence="9">
    <location>
        <begin position="94"/>
        <end position="147"/>
    </location>
</feature>
<name>A0A914Z7I2_9BILA</name>
<dbReference type="InterPro" id="IPR019533">
    <property type="entry name" value="Peptidase_S26"/>
</dbReference>
<evidence type="ECO:0000256" key="7">
    <source>
        <dbReference type="ARBA" id="ARBA00038445"/>
    </source>
</evidence>
<keyword evidence="3" id="KW-0999">Mitochondrion inner membrane</keyword>
<dbReference type="AlphaFoldDB" id="A0A914Z7I2"/>
<evidence type="ECO:0000256" key="4">
    <source>
        <dbReference type="ARBA" id="ARBA00022801"/>
    </source>
</evidence>
<dbReference type="CDD" id="cd06530">
    <property type="entry name" value="S26_SPase_I"/>
    <property type="match status" value="1"/>
</dbReference>
<dbReference type="PRINTS" id="PR00727">
    <property type="entry name" value="LEADERPTASE"/>
</dbReference>
<dbReference type="Pfam" id="PF10502">
    <property type="entry name" value="Peptidase_S26"/>
    <property type="match status" value="2"/>
</dbReference>
<organism evidence="10 11">
    <name type="scientific">Panagrolaimus superbus</name>
    <dbReference type="NCBI Taxonomy" id="310955"/>
    <lineage>
        <taxon>Eukaryota</taxon>
        <taxon>Metazoa</taxon>
        <taxon>Ecdysozoa</taxon>
        <taxon>Nematoda</taxon>
        <taxon>Chromadorea</taxon>
        <taxon>Rhabditida</taxon>
        <taxon>Tylenchina</taxon>
        <taxon>Panagrolaimomorpha</taxon>
        <taxon>Panagrolaimoidea</taxon>
        <taxon>Panagrolaimidae</taxon>
        <taxon>Panagrolaimus</taxon>
    </lineage>
</organism>
<keyword evidence="5" id="KW-0496">Mitochondrion</keyword>
<dbReference type="InterPro" id="IPR036286">
    <property type="entry name" value="LexA/Signal_pep-like_sf"/>
</dbReference>
<feature type="active site" evidence="8">
    <location>
        <position position="43"/>
    </location>
</feature>
<evidence type="ECO:0000313" key="10">
    <source>
        <dbReference type="Proteomes" id="UP000887577"/>
    </source>
</evidence>
<keyword evidence="10" id="KW-1185">Reference proteome</keyword>
<dbReference type="SUPFAM" id="SSF51306">
    <property type="entry name" value="LexA/Signal peptidase"/>
    <property type="match status" value="1"/>
</dbReference>
<dbReference type="InterPro" id="IPR000223">
    <property type="entry name" value="Pept_S26A_signal_pept_1"/>
</dbReference>
<comment type="similarity">
    <text evidence="7">Belongs to the peptidase S26 family. IMP1 subfamily.</text>
</comment>
<dbReference type="GO" id="GO:0006627">
    <property type="term" value="P:protein processing involved in protein targeting to mitochondrion"/>
    <property type="evidence" value="ECO:0007669"/>
    <property type="project" value="TreeGrafter"/>
</dbReference>
<dbReference type="PANTHER" id="PTHR12383">
    <property type="entry name" value="PROTEASE FAMILY S26 MITOCHONDRIAL INNER MEMBRANE PROTEASE-RELATED"/>
    <property type="match status" value="1"/>
</dbReference>
<feature type="active site" evidence="8">
    <location>
        <position position="86"/>
    </location>
</feature>
<dbReference type="PANTHER" id="PTHR12383:SF16">
    <property type="entry name" value="MITOCHONDRIAL INNER MEMBRANE PROTEASE SUBUNIT 1"/>
    <property type="match status" value="1"/>
</dbReference>
<reference evidence="11" key="1">
    <citation type="submission" date="2022-11" db="UniProtKB">
        <authorList>
            <consortium name="WormBaseParasite"/>
        </authorList>
    </citation>
    <scope>IDENTIFICATION</scope>
</reference>
<evidence type="ECO:0000256" key="3">
    <source>
        <dbReference type="ARBA" id="ARBA00022792"/>
    </source>
</evidence>
<evidence type="ECO:0000256" key="6">
    <source>
        <dbReference type="ARBA" id="ARBA00023136"/>
    </source>
</evidence>
<keyword evidence="4" id="KW-0378">Hydrolase</keyword>
<dbReference type="WBParaSite" id="PSU_v2.g8285.t1">
    <property type="protein sequence ID" value="PSU_v2.g8285.t1"/>
    <property type="gene ID" value="PSU_v2.g8285"/>
</dbReference>
<dbReference type="GO" id="GO:0006465">
    <property type="term" value="P:signal peptide processing"/>
    <property type="evidence" value="ECO:0007669"/>
    <property type="project" value="InterPro"/>
</dbReference>
<comment type="subcellular location">
    <subcellularLocation>
        <location evidence="1">Mitochondrion inner membrane</location>
    </subcellularLocation>
</comment>
<evidence type="ECO:0000256" key="1">
    <source>
        <dbReference type="ARBA" id="ARBA00004273"/>
    </source>
</evidence>
<evidence type="ECO:0000259" key="9">
    <source>
        <dbReference type="Pfam" id="PF10502"/>
    </source>
</evidence>
<dbReference type="InterPro" id="IPR052064">
    <property type="entry name" value="Mito_IMP1_subunit"/>
</dbReference>
<evidence type="ECO:0000256" key="8">
    <source>
        <dbReference type="PIRSR" id="PIRSR600223-1"/>
    </source>
</evidence>
<evidence type="ECO:0000256" key="2">
    <source>
        <dbReference type="ARBA" id="ARBA00011805"/>
    </source>
</evidence>
<evidence type="ECO:0000256" key="5">
    <source>
        <dbReference type="ARBA" id="ARBA00023128"/>
    </source>
</evidence>
<evidence type="ECO:0000313" key="11">
    <source>
        <dbReference type="WBParaSite" id="PSU_v2.g8285.t1"/>
    </source>
</evidence>
<keyword evidence="6" id="KW-0472">Membrane</keyword>
<dbReference type="Gene3D" id="2.10.109.10">
    <property type="entry name" value="Umud Fragment, subunit A"/>
    <property type="match status" value="1"/>
</dbReference>
<accession>A0A914Z7I2</accession>
<comment type="subunit">
    <text evidence="2">Heterodimer of 2 subunits, IMMPL1 and IMMPL2.</text>
</comment>
<dbReference type="GO" id="GO:0004252">
    <property type="term" value="F:serine-type endopeptidase activity"/>
    <property type="evidence" value="ECO:0007669"/>
    <property type="project" value="InterPro"/>
</dbReference>
<proteinExistence type="inferred from homology"/>